<dbReference type="EMBL" id="WNZX01000024">
    <property type="protein sequence ID" value="MUG73321.1"/>
    <property type="molecule type" value="Genomic_DNA"/>
</dbReference>
<dbReference type="InterPro" id="IPR003735">
    <property type="entry name" value="Metal_Tscrpt_repr"/>
</dbReference>
<dbReference type="PANTHER" id="PTHR33677">
    <property type="entry name" value="TRANSCRIPTIONAL REPRESSOR FRMR-RELATED"/>
    <property type="match status" value="1"/>
</dbReference>
<reference evidence="1 2" key="1">
    <citation type="submission" date="2019-11" db="EMBL/GenBank/DDBJ databases">
        <title>Draft genome sequences of five Paenibacillus species of dairy origin.</title>
        <authorList>
            <person name="Olajide A.M."/>
            <person name="Chen S."/>
            <person name="Lapointe G."/>
        </authorList>
    </citation>
    <scope>NUCLEOTIDE SEQUENCE [LARGE SCALE GENOMIC DNA]</scope>
    <source>
        <strain evidence="1 2">2CS3</strain>
    </source>
</reference>
<evidence type="ECO:0000313" key="1">
    <source>
        <dbReference type="EMBL" id="MUG73321.1"/>
    </source>
</evidence>
<dbReference type="InterPro" id="IPR038390">
    <property type="entry name" value="Metal_Tscrpt_repr_sf"/>
</dbReference>
<proteinExistence type="predicted"/>
<evidence type="ECO:0000313" key="2">
    <source>
        <dbReference type="Proteomes" id="UP000450917"/>
    </source>
</evidence>
<name>A0A7X2ZFQ5_9BACL</name>
<dbReference type="GO" id="GO:0046872">
    <property type="term" value="F:metal ion binding"/>
    <property type="evidence" value="ECO:0007669"/>
    <property type="project" value="InterPro"/>
</dbReference>
<accession>A0A7X2ZFQ5</accession>
<dbReference type="RefSeq" id="WP_155615546.1">
    <property type="nucleotide sequence ID" value="NZ_WNZX01000024.1"/>
</dbReference>
<dbReference type="Gene3D" id="1.20.58.1000">
    <property type="entry name" value="Metal-sensitive repressor, helix protomer"/>
    <property type="match status" value="1"/>
</dbReference>
<gene>
    <name evidence="1" type="ORF">GNP93_22060</name>
</gene>
<keyword evidence="2" id="KW-1185">Reference proteome</keyword>
<dbReference type="Pfam" id="PF02583">
    <property type="entry name" value="Trns_repr_metal"/>
    <property type="match status" value="1"/>
</dbReference>
<dbReference type="AlphaFoldDB" id="A0A7X2ZFQ5"/>
<dbReference type="GO" id="GO:0003677">
    <property type="term" value="F:DNA binding"/>
    <property type="evidence" value="ECO:0007669"/>
    <property type="project" value="InterPro"/>
</dbReference>
<dbReference type="GO" id="GO:0045892">
    <property type="term" value="P:negative regulation of DNA-templated transcription"/>
    <property type="evidence" value="ECO:0007669"/>
    <property type="project" value="UniProtKB-ARBA"/>
</dbReference>
<protein>
    <submittedName>
        <fullName evidence="1">Metal-sensing transcriptional repressor</fullName>
    </submittedName>
</protein>
<sequence length="102" mass="11599">MTAKESKASPQTESYLNPKEKLAIALRLNRIEGQVRGVQRQVERNENCDQVFHQIAAVRNALHGVGKLVLLHQLKSCLKRNPQLNEEVIVDGMLETMNKLIR</sequence>
<dbReference type="Proteomes" id="UP000450917">
    <property type="component" value="Unassembled WGS sequence"/>
</dbReference>
<comment type="caution">
    <text evidence="1">The sequence shown here is derived from an EMBL/GenBank/DDBJ whole genome shotgun (WGS) entry which is preliminary data.</text>
</comment>
<organism evidence="1 2">
    <name type="scientific">Paenibacillus validus</name>
    <dbReference type="NCBI Taxonomy" id="44253"/>
    <lineage>
        <taxon>Bacteria</taxon>
        <taxon>Bacillati</taxon>
        <taxon>Bacillota</taxon>
        <taxon>Bacilli</taxon>
        <taxon>Bacillales</taxon>
        <taxon>Paenibacillaceae</taxon>
        <taxon>Paenibacillus</taxon>
    </lineage>
</organism>